<feature type="signal peptide" evidence="1">
    <location>
        <begin position="1"/>
        <end position="32"/>
    </location>
</feature>
<dbReference type="HOGENOM" id="CLU_1259916_0_0_0"/>
<dbReference type="OrthoDB" id="770607at2"/>
<keyword evidence="3" id="KW-1185">Reference proteome</keyword>
<name>W0RDB4_9BACT</name>
<dbReference type="PROSITE" id="PS51257">
    <property type="entry name" value="PROKAR_LIPOPROTEIN"/>
    <property type="match status" value="1"/>
</dbReference>
<protein>
    <recommendedName>
        <fullName evidence="4">Lipoprotein</fullName>
    </recommendedName>
</protein>
<dbReference type="EMBL" id="CP007128">
    <property type="protein sequence ID" value="AHG89109.1"/>
    <property type="molecule type" value="Genomic_DNA"/>
</dbReference>
<dbReference type="Gene3D" id="2.60.220.30">
    <property type="match status" value="1"/>
</dbReference>
<organism evidence="2 3">
    <name type="scientific">Gemmatirosa kalamazoonensis</name>
    <dbReference type="NCBI Taxonomy" id="861299"/>
    <lineage>
        <taxon>Bacteria</taxon>
        <taxon>Pseudomonadati</taxon>
        <taxon>Gemmatimonadota</taxon>
        <taxon>Gemmatimonadia</taxon>
        <taxon>Gemmatimonadales</taxon>
        <taxon>Gemmatimonadaceae</taxon>
        <taxon>Gemmatirosa</taxon>
    </lineage>
</organism>
<dbReference type="STRING" id="861299.J421_1572"/>
<feature type="chain" id="PRO_5004795380" description="Lipoprotein" evidence="1">
    <location>
        <begin position="33"/>
        <end position="213"/>
    </location>
</feature>
<gene>
    <name evidence="2" type="ORF">J421_1572</name>
</gene>
<dbReference type="RefSeq" id="WP_025410622.1">
    <property type="nucleotide sequence ID" value="NZ_CP007128.1"/>
</dbReference>
<dbReference type="AlphaFoldDB" id="W0RDB4"/>
<dbReference type="PATRIC" id="fig|861299.3.peg.1596"/>
<reference evidence="2 3" key="1">
    <citation type="journal article" date="2014" name="Genome Announc.">
        <title>Genome Sequence and Methylome of Soil Bacterium Gemmatirosa kalamazoonensis KBS708T, a Member of the Rarely Cultivated Gemmatimonadetes Phylum.</title>
        <authorList>
            <person name="Debruyn J.M."/>
            <person name="Radosevich M."/>
            <person name="Wommack K.E."/>
            <person name="Polson S.W."/>
            <person name="Hauser L.J."/>
            <person name="Fawaz M.N."/>
            <person name="Korlach J."/>
            <person name="Tsai Y.C."/>
        </authorList>
    </citation>
    <scope>NUCLEOTIDE SEQUENCE [LARGE SCALE GENOMIC DNA]</scope>
    <source>
        <strain evidence="2 3">KBS708</strain>
    </source>
</reference>
<accession>W0RDB4</accession>
<proteinExistence type="predicted"/>
<evidence type="ECO:0000313" key="3">
    <source>
        <dbReference type="Proteomes" id="UP000019151"/>
    </source>
</evidence>
<dbReference type="KEGG" id="gba:J421_1572"/>
<keyword evidence="1" id="KW-0732">Signal</keyword>
<evidence type="ECO:0000313" key="2">
    <source>
        <dbReference type="EMBL" id="AHG89109.1"/>
    </source>
</evidence>
<evidence type="ECO:0000256" key="1">
    <source>
        <dbReference type="SAM" id="SignalP"/>
    </source>
</evidence>
<sequence length="213" mass="21884">MSTSRNTSYRARRRFAAAGSLCLTLLTAGVLAACADGPSAPATRSAPQAAQLAKSGANTESTALVGVVRDEPLAQDITVQETIGPEGGVLQIKEAGLKLEVPAGAVSAPTVFTATALAGSALAYDFGPSGTFPVALTVKQDLKGTSWNKHAASEIAAAYVRDLSSIDRANGSAAGDEMRPTDVDVRGSKLTFTVTHFSGYMVSTGRCFGWGGW</sequence>
<evidence type="ECO:0008006" key="4">
    <source>
        <dbReference type="Google" id="ProtNLM"/>
    </source>
</evidence>
<dbReference type="InParanoid" id="W0RDB4"/>
<dbReference type="Proteomes" id="UP000019151">
    <property type="component" value="Chromosome"/>
</dbReference>